<accession>A0ABX2TKN2</accession>
<evidence type="ECO:0000313" key="4">
    <source>
        <dbReference type="EMBL" id="NYZ24914.1"/>
    </source>
</evidence>
<dbReference type="CDD" id="cd00610">
    <property type="entry name" value="OAT_like"/>
    <property type="match status" value="1"/>
</dbReference>
<dbReference type="InterPro" id="IPR015424">
    <property type="entry name" value="PyrdxlP-dep_Trfase"/>
</dbReference>
<evidence type="ECO:0000256" key="2">
    <source>
        <dbReference type="ARBA" id="ARBA00022898"/>
    </source>
</evidence>
<comment type="caution">
    <text evidence="4">The sequence shown here is derived from an EMBL/GenBank/DDBJ whole genome shotgun (WGS) entry which is preliminary data.</text>
</comment>
<comment type="similarity">
    <text evidence="1 3">Belongs to the class-III pyridoxal-phosphate-dependent aminotransferase family.</text>
</comment>
<dbReference type="SUPFAM" id="SSF53383">
    <property type="entry name" value="PLP-dependent transferases"/>
    <property type="match status" value="1"/>
</dbReference>
<dbReference type="EMBL" id="JABFDB010000047">
    <property type="protein sequence ID" value="NYZ24914.1"/>
    <property type="molecule type" value="Genomic_DNA"/>
</dbReference>
<dbReference type="Gene3D" id="3.40.640.10">
    <property type="entry name" value="Type I PLP-dependent aspartate aminotransferase-like (Major domain)"/>
    <property type="match status" value="1"/>
</dbReference>
<dbReference type="Proteomes" id="UP000584642">
    <property type="component" value="Unassembled WGS sequence"/>
</dbReference>
<proteinExistence type="inferred from homology"/>
<keyword evidence="4" id="KW-0808">Transferase</keyword>
<dbReference type="PANTHER" id="PTHR43094:SF1">
    <property type="entry name" value="AMINOTRANSFERASE CLASS-III"/>
    <property type="match status" value="1"/>
</dbReference>
<organism evidence="4 5">
    <name type="scientific">Azospirillum oleiclasticum</name>
    <dbReference type="NCBI Taxonomy" id="2735135"/>
    <lineage>
        <taxon>Bacteria</taxon>
        <taxon>Pseudomonadati</taxon>
        <taxon>Pseudomonadota</taxon>
        <taxon>Alphaproteobacteria</taxon>
        <taxon>Rhodospirillales</taxon>
        <taxon>Azospirillaceae</taxon>
        <taxon>Azospirillum</taxon>
    </lineage>
</organism>
<dbReference type="InterPro" id="IPR005814">
    <property type="entry name" value="Aminotrans_3"/>
</dbReference>
<keyword evidence="5" id="KW-1185">Reference proteome</keyword>
<dbReference type="InterPro" id="IPR015422">
    <property type="entry name" value="PyrdxlP-dep_Trfase_small"/>
</dbReference>
<sequence>MDGRAAPAQSEGDVNHSDRRAAWAGRHVGPASRALVERDAAAFLPQSLSSPCLSAIRRAEGIWIEDMDGRRFMDFHGNSAHHIGYAHPRLRAALHAQLDDLSFAPRRFACEPAAELAERLAGLSPTGPGSRVLFAPSGSDAIEMALKIARLATGRFKTLSFWDAFHGAGFGASSVGGEALFRSHGIGPLLPGAEHVAPFACQRCPYGFPSPGAAPDLDACRMACARMLRYALEKEGDIAAVVAEPVRAVPYLPPPGFWAAVRQACDETGALLIFDEIPTGLGKTGALFTHERVGAVPDMVVLGKALGGAMLPVAAVIARAGLEVGGDRAIGHYTHEKNPLLARAGLTTLDIIAEEGLAGRAADLGRHALQRLEEIAARHPGVAGVRGAGLLLGMEMEEPDRAEAVLYAALERGLSFKVTMGRVLTLSPPLIIARDDLDRALDILDGCLGTRTR</sequence>
<protein>
    <submittedName>
        <fullName evidence="4">Aspartate aminotransferase family protein</fullName>
    </submittedName>
</protein>
<dbReference type="Pfam" id="PF00202">
    <property type="entry name" value="Aminotran_3"/>
    <property type="match status" value="1"/>
</dbReference>
<keyword evidence="2 3" id="KW-0663">Pyridoxal phosphate</keyword>
<reference evidence="4 5" key="1">
    <citation type="submission" date="2020-05" db="EMBL/GenBank/DDBJ databases">
        <title>Azospirillum oleiclasticum sp. nov, a nitrogen-fixing and heavy crude oil-emulsifying bacterium isolated from the crude oil of Yumen Oilfield.</title>
        <authorList>
            <person name="Wu D."/>
            <person name="Cai M."/>
            <person name="Zhang X."/>
        </authorList>
    </citation>
    <scope>NUCLEOTIDE SEQUENCE [LARGE SCALE GENOMIC DNA]</scope>
    <source>
        <strain evidence="4 5">ROY-1-1-2</strain>
    </source>
</reference>
<keyword evidence="4" id="KW-0032">Aminotransferase</keyword>
<dbReference type="InterPro" id="IPR015421">
    <property type="entry name" value="PyrdxlP-dep_Trfase_major"/>
</dbReference>
<dbReference type="PANTHER" id="PTHR43094">
    <property type="entry name" value="AMINOTRANSFERASE"/>
    <property type="match status" value="1"/>
</dbReference>
<dbReference type="Gene3D" id="3.90.1150.10">
    <property type="entry name" value="Aspartate Aminotransferase, domain 1"/>
    <property type="match status" value="1"/>
</dbReference>
<dbReference type="GO" id="GO:0008483">
    <property type="term" value="F:transaminase activity"/>
    <property type="evidence" value="ECO:0007669"/>
    <property type="project" value="UniProtKB-KW"/>
</dbReference>
<evidence type="ECO:0000313" key="5">
    <source>
        <dbReference type="Proteomes" id="UP000584642"/>
    </source>
</evidence>
<evidence type="ECO:0000256" key="3">
    <source>
        <dbReference type="RuleBase" id="RU003560"/>
    </source>
</evidence>
<evidence type="ECO:0000256" key="1">
    <source>
        <dbReference type="ARBA" id="ARBA00008954"/>
    </source>
</evidence>
<gene>
    <name evidence="4" type="ORF">HND93_34865</name>
</gene>
<name>A0ABX2TKN2_9PROT</name>
<dbReference type="PIRSF" id="PIRSF000521">
    <property type="entry name" value="Transaminase_4ab_Lys_Orn"/>
    <property type="match status" value="1"/>
</dbReference>
<dbReference type="NCBIfam" id="NF004755">
    <property type="entry name" value="PRK06082.1"/>
    <property type="match status" value="1"/>
</dbReference>